<dbReference type="STRING" id="6210.W6V459"/>
<dbReference type="GO" id="GO:0005737">
    <property type="term" value="C:cytoplasm"/>
    <property type="evidence" value="ECO:0007669"/>
    <property type="project" value="TreeGrafter"/>
</dbReference>
<evidence type="ECO:0000313" key="8">
    <source>
        <dbReference type="EMBL" id="EUB60879.1"/>
    </source>
</evidence>
<accession>W6V459</accession>
<dbReference type="EMBL" id="APAU02000026">
    <property type="protein sequence ID" value="EUB60879.1"/>
    <property type="molecule type" value="Genomic_DNA"/>
</dbReference>
<sequence length="457" mass="49854">MLSRAVWCMSSFLHSSRRVVLFRAGSIQDGISFAHWLFQSQGVWHPGRLSVDQILFTEGMRLQVAASRAHPSACETVGMLQFLDTPNLSHLPPLLLFAPFAATELDCCVIPVRNNLKLIQTTDFFYANVDDPYTMGWITCCNVLSDLYAMGVVDCDNLLLLLGIPTAMSVEERTTITSLIMQGFQHPRLRISSIFLLQECALKAGTSVRGGQTTYNPWVLIGGAATAVVPDSEFIMPNQAEGGSVLVLTKPLGTQLAVTAYNWMLDRTDVWTEKCTPRISEEDMRSLYNAATLSMCRLNRNAARLMHKHGAQACTDVTGFGVLGHARNLAAVQTAAVTFEINRLPCLAGAYYLSKALASRHHLDTALTPETSGGLLIAMPEKNAEAYCRDLFEVDGTPSWIVGQVSAAATPAEARTARLSANVEIVEVPHETMFVVGVRFGQSGEEGVARPDLAFPL</sequence>
<keyword evidence="1" id="KW-0808">Transferase</keyword>
<dbReference type="InterPro" id="IPR016188">
    <property type="entry name" value="PurM-like_N"/>
</dbReference>
<dbReference type="SUPFAM" id="SSF55326">
    <property type="entry name" value="PurM N-terminal domain-like"/>
    <property type="match status" value="1"/>
</dbReference>
<keyword evidence="9" id="KW-1185">Reference proteome</keyword>
<dbReference type="Pfam" id="PF00586">
    <property type="entry name" value="AIRS"/>
    <property type="match status" value="1"/>
</dbReference>
<dbReference type="InterPro" id="IPR036676">
    <property type="entry name" value="PurM-like_C_sf"/>
</dbReference>
<dbReference type="Gene3D" id="3.90.650.10">
    <property type="entry name" value="PurM-like C-terminal domain"/>
    <property type="match status" value="1"/>
</dbReference>
<name>W6V459_ECHGR</name>
<dbReference type="InterPro" id="IPR036921">
    <property type="entry name" value="PurM-like_N_sf"/>
</dbReference>
<dbReference type="GO" id="GO:0016260">
    <property type="term" value="P:selenocysteine biosynthetic process"/>
    <property type="evidence" value="ECO:0007669"/>
    <property type="project" value="TreeGrafter"/>
</dbReference>
<dbReference type="PANTHER" id="PTHR10256:SF0">
    <property type="entry name" value="INACTIVE SELENIDE, WATER DIKINASE-LIKE PROTEIN-RELATED"/>
    <property type="match status" value="1"/>
</dbReference>
<dbReference type="Proteomes" id="UP000019149">
    <property type="component" value="Unassembled WGS sequence"/>
</dbReference>
<dbReference type="Gene3D" id="3.30.1330.10">
    <property type="entry name" value="PurM-like, N-terminal domain"/>
    <property type="match status" value="1"/>
</dbReference>
<dbReference type="Pfam" id="PF02769">
    <property type="entry name" value="AIRS_C"/>
    <property type="match status" value="1"/>
</dbReference>
<dbReference type="OrthoDB" id="409395at2759"/>
<evidence type="ECO:0000256" key="5">
    <source>
        <dbReference type="ARBA" id="ARBA00023266"/>
    </source>
</evidence>
<evidence type="ECO:0000259" key="7">
    <source>
        <dbReference type="Pfam" id="PF02769"/>
    </source>
</evidence>
<evidence type="ECO:0000256" key="2">
    <source>
        <dbReference type="ARBA" id="ARBA00022741"/>
    </source>
</evidence>
<evidence type="ECO:0000256" key="3">
    <source>
        <dbReference type="ARBA" id="ARBA00022777"/>
    </source>
</evidence>
<dbReference type="SUPFAM" id="SSF56042">
    <property type="entry name" value="PurM C-terminal domain-like"/>
    <property type="match status" value="1"/>
</dbReference>
<reference evidence="8 9" key="1">
    <citation type="journal article" date="2013" name="Nat. Genet.">
        <title>The genome of the hydatid tapeworm Echinococcus granulosus.</title>
        <authorList>
            <person name="Zheng H."/>
            <person name="Zhang W."/>
            <person name="Zhang L."/>
            <person name="Zhang Z."/>
            <person name="Li J."/>
            <person name="Lu G."/>
            <person name="Zhu Y."/>
            <person name="Wang Y."/>
            <person name="Huang Y."/>
            <person name="Liu J."/>
            <person name="Kang H."/>
            <person name="Chen J."/>
            <person name="Wang L."/>
            <person name="Chen A."/>
            <person name="Yu S."/>
            <person name="Gao Z."/>
            <person name="Jin L."/>
            <person name="Gu W."/>
            <person name="Wang Z."/>
            <person name="Zhao L."/>
            <person name="Shi B."/>
            <person name="Wen H."/>
            <person name="Lin R."/>
            <person name="Jones M.K."/>
            <person name="Brejova B."/>
            <person name="Vinar T."/>
            <person name="Zhao G."/>
            <person name="McManus D.P."/>
            <person name="Chen Z."/>
            <person name="Zhou Y."/>
            <person name="Wang S."/>
        </authorList>
    </citation>
    <scope>NUCLEOTIDE SEQUENCE [LARGE SCALE GENOMIC DNA]</scope>
</reference>
<evidence type="ECO:0000256" key="4">
    <source>
        <dbReference type="ARBA" id="ARBA00022840"/>
    </source>
</evidence>
<keyword evidence="4" id="KW-0067">ATP-binding</keyword>
<comment type="caution">
    <text evidence="8">The sequence shown here is derived from an EMBL/GenBank/DDBJ whole genome shotgun (WGS) entry which is preliminary data.</text>
</comment>
<dbReference type="GO" id="GO:0005524">
    <property type="term" value="F:ATP binding"/>
    <property type="evidence" value="ECO:0007669"/>
    <property type="project" value="UniProtKB-KW"/>
</dbReference>
<dbReference type="AlphaFoldDB" id="W6V459"/>
<dbReference type="KEGG" id="egl:EGR_04318"/>
<evidence type="ECO:0000313" key="9">
    <source>
        <dbReference type="Proteomes" id="UP000019149"/>
    </source>
</evidence>
<gene>
    <name evidence="8" type="ORF">EGR_04318</name>
</gene>
<keyword evidence="5" id="KW-0711">Selenium</keyword>
<dbReference type="InterPro" id="IPR004536">
    <property type="entry name" value="SPS/SelD"/>
</dbReference>
<keyword evidence="3" id="KW-0418">Kinase</keyword>
<keyword evidence="2" id="KW-0547">Nucleotide-binding</keyword>
<dbReference type="GO" id="GO:0004756">
    <property type="term" value="F:selenide, water dikinase activity"/>
    <property type="evidence" value="ECO:0007669"/>
    <property type="project" value="TreeGrafter"/>
</dbReference>
<evidence type="ECO:0000256" key="1">
    <source>
        <dbReference type="ARBA" id="ARBA00022679"/>
    </source>
</evidence>
<proteinExistence type="predicted"/>
<dbReference type="RefSeq" id="XP_024352075.1">
    <property type="nucleotide sequence ID" value="XM_024493567.1"/>
</dbReference>
<dbReference type="CTD" id="36340033"/>
<dbReference type="PANTHER" id="PTHR10256">
    <property type="entry name" value="SELENIDE, WATER DIKINASE"/>
    <property type="match status" value="1"/>
</dbReference>
<feature type="domain" description="PurM-like N-terminal" evidence="6">
    <location>
        <begin position="106"/>
        <end position="227"/>
    </location>
</feature>
<evidence type="ECO:0000259" key="6">
    <source>
        <dbReference type="Pfam" id="PF00586"/>
    </source>
</evidence>
<dbReference type="InterPro" id="IPR010918">
    <property type="entry name" value="PurM-like_C_dom"/>
</dbReference>
<dbReference type="NCBIfam" id="TIGR00476">
    <property type="entry name" value="selD"/>
    <property type="match status" value="1"/>
</dbReference>
<dbReference type="GeneID" id="36340033"/>
<protein>
    <submittedName>
        <fullName evidence="8">Selenide, water dikinase</fullName>
    </submittedName>
</protein>
<dbReference type="OMA" id="IRMDTCV"/>
<organism evidence="8 9">
    <name type="scientific">Echinococcus granulosus</name>
    <name type="common">Hydatid tapeworm</name>
    <dbReference type="NCBI Taxonomy" id="6210"/>
    <lineage>
        <taxon>Eukaryota</taxon>
        <taxon>Metazoa</taxon>
        <taxon>Spiralia</taxon>
        <taxon>Lophotrochozoa</taxon>
        <taxon>Platyhelminthes</taxon>
        <taxon>Cestoda</taxon>
        <taxon>Eucestoda</taxon>
        <taxon>Cyclophyllidea</taxon>
        <taxon>Taeniidae</taxon>
        <taxon>Echinococcus</taxon>
        <taxon>Echinococcus granulosus group</taxon>
    </lineage>
</organism>
<feature type="domain" description="PurM-like C-terminal" evidence="7">
    <location>
        <begin position="243"/>
        <end position="408"/>
    </location>
</feature>